<feature type="binding site" evidence="7">
    <location>
        <begin position="184"/>
        <end position="185"/>
    </location>
    <ligand>
        <name>substrate</name>
    </ligand>
</feature>
<organism evidence="8 9">
    <name type="scientific">Paenimyroides tangerinum</name>
    <dbReference type="NCBI Taxonomy" id="2488728"/>
    <lineage>
        <taxon>Bacteria</taxon>
        <taxon>Pseudomonadati</taxon>
        <taxon>Bacteroidota</taxon>
        <taxon>Flavobacteriia</taxon>
        <taxon>Flavobacteriales</taxon>
        <taxon>Flavobacteriaceae</taxon>
        <taxon>Paenimyroides</taxon>
    </lineage>
</organism>
<dbReference type="OrthoDB" id="9801055at2"/>
<dbReference type="Proteomes" id="UP000275719">
    <property type="component" value="Unassembled WGS sequence"/>
</dbReference>
<keyword evidence="4 7" id="KW-0573">Peptidoglycan synthesis</keyword>
<comment type="caution">
    <text evidence="8">The sequence shown here is derived from an EMBL/GenBank/DDBJ whole genome shotgun (WGS) entry which is preliminary data.</text>
</comment>
<dbReference type="PROSITE" id="PS00923">
    <property type="entry name" value="ASP_GLU_RACEMASE_1"/>
    <property type="match status" value="1"/>
</dbReference>
<dbReference type="Gene3D" id="3.40.50.1860">
    <property type="match status" value="2"/>
</dbReference>
<dbReference type="InterPro" id="IPR015942">
    <property type="entry name" value="Asp/Glu/hydantoin_racemase"/>
</dbReference>
<feature type="binding site" evidence="7">
    <location>
        <begin position="11"/>
        <end position="12"/>
    </location>
    <ligand>
        <name>substrate</name>
    </ligand>
</feature>
<protein>
    <recommendedName>
        <fullName evidence="2 7">Glutamate racemase</fullName>
        <ecNumber evidence="2 7">5.1.1.3</ecNumber>
    </recommendedName>
</protein>
<dbReference type="GO" id="GO:0071555">
    <property type="term" value="P:cell wall organization"/>
    <property type="evidence" value="ECO:0007669"/>
    <property type="project" value="UniProtKB-KW"/>
</dbReference>
<dbReference type="GO" id="GO:0008360">
    <property type="term" value="P:regulation of cell shape"/>
    <property type="evidence" value="ECO:0007669"/>
    <property type="project" value="UniProtKB-KW"/>
</dbReference>
<keyword evidence="3 7" id="KW-0133">Cell shape</keyword>
<evidence type="ECO:0000256" key="5">
    <source>
        <dbReference type="ARBA" id="ARBA00023235"/>
    </source>
</evidence>
<dbReference type="InterPro" id="IPR004391">
    <property type="entry name" value="Glu_race"/>
</dbReference>
<feature type="active site" description="Proton donor/acceptor" evidence="7">
    <location>
        <position position="183"/>
    </location>
</feature>
<dbReference type="FunFam" id="3.40.50.1860:FF:000001">
    <property type="entry name" value="Glutamate racemase"/>
    <property type="match status" value="1"/>
</dbReference>
<accession>A0A3P3W6H8</accession>
<dbReference type="HAMAP" id="MF_00258">
    <property type="entry name" value="Glu_racemase"/>
    <property type="match status" value="1"/>
</dbReference>
<dbReference type="InterPro" id="IPR001920">
    <property type="entry name" value="Asp/Glu_race"/>
</dbReference>
<dbReference type="UniPathway" id="UPA00219"/>
<feature type="binding site" evidence="7">
    <location>
        <begin position="43"/>
        <end position="44"/>
    </location>
    <ligand>
        <name>substrate</name>
    </ligand>
</feature>
<comment type="function">
    <text evidence="7">Provides the (R)-glutamate required for cell wall biosynthesis.</text>
</comment>
<dbReference type="Pfam" id="PF01177">
    <property type="entry name" value="Asp_Glu_race"/>
    <property type="match status" value="1"/>
</dbReference>
<dbReference type="NCBIfam" id="TIGR00067">
    <property type="entry name" value="glut_race"/>
    <property type="match status" value="1"/>
</dbReference>
<evidence type="ECO:0000256" key="6">
    <source>
        <dbReference type="ARBA" id="ARBA00023316"/>
    </source>
</evidence>
<evidence type="ECO:0000256" key="2">
    <source>
        <dbReference type="ARBA" id="ARBA00013090"/>
    </source>
</evidence>
<evidence type="ECO:0000256" key="3">
    <source>
        <dbReference type="ARBA" id="ARBA00022960"/>
    </source>
</evidence>
<comment type="similarity">
    <text evidence="7">Belongs to the aspartate/glutamate racemases family.</text>
</comment>
<comment type="pathway">
    <text evidence="7">Cell wall biogenesis; peptidoglycan biosynthesis.</text>
</comment>
<dbReference type="EMBL" id="RQVQ01000021">
    <property type="protein sequence ID" value="RRJ89927.1"/>
    <property type="molecule type" value="Genomic_DNA"/>
</dbReference>
<evidence type="ECO:0000313" key="8">
    <source>
        <dbReference type="EMBL" id="RRJ89927.1"/>
    </source>
</evidence>
<dbReference type="PANTHER" id="PTHR21198:SF3">
    <property type="entry name" value="GLUTAMATE RACEMASE"/>
    <property type="match status" value="1"/>
</dbReference>
<dbReference type="InterPro" id="IPR033134">
    <property type="entry name" value="Asp/Glu_racemase_AS_2"/>
</dbReference>
<dbReference type="GO" id="GO:0008881">
    <property type="term" value="F:glutamate racemase activity"/>
    <property type="evidence" value="ECO:0007669"/>
    <property type="project" value="UniProtKB-UniRule"/>
</dbReference>
<keyword evidence="6 7" id="KW-0961">Cell wall biogenesis/degradation</keyword>
<evidence type="ECO:0000256" key="7">
    <source>
        <dbReference type="HAMAP-Rule" id="MF_00258"/>
    </source>
</evidence>
<keyword evidence="5 7" id="KW-0413">Isomerase</keyword>
<comment type="catalytic activity">
    <reaction evidence="1 7">
        <text>L-glutamate = D-glutamate</text>
        <dbReference type="Rhea" id="RHEA:12813"/>
        <dbReference type="ChEBI" id="CHEBI:29985"/>
        <dbReference type="ChEBI" id="CHEBI:29986"/>
        <dbReference type="EC" id="5.1.1.3"/>
    </reaction>
</comment>
<dbReference type="EC" id="5.1.1.3" evidence="2 7"/>
<dbReference type="PROSITE" id="PS00924">
    <property type="entry name" value="ASP_GLU_RACEMASE_2"/>
    <property type="match status" value="1"/>
</dbReference>
<name>A0A3P3W6H8_9FLAO</name>
<dbReference type="AlphaFoldDB" id="A0A3P3W6H8"/>
<evidence type="ECO:0000313" key="9">
    <source>
        <dbReference type="Proteomes" id="UP000275719"/>
    </source>
</evidence>
<dbReference type="SUPFAM" id="SSF53681">
    <property type="entry name" value="Aspartate/glutamate racemase"/>
    <property type="match status" value="2"/>
</dbReference>
<proteinExistence type="inferred from homology"/>
<sequence length="259" mass="28797">MKEQDPIGLFDSGIGGTTIWREVNKILPNENTIYLADSKNAPYGQKSKDEIIHLSEKNVDFLLNKNSKIIVVACNTATTNAIDHLRSKYKIPFIGLEPAIKPAAQLSKTGAIGVLATKGTIESELFQRSVKSFKNTEIIAQIGFNLVTLIESGKIDSNETKDLLKEYLNPMVEKNIDHLVLGCTHYPYLIPIIQQLIPNTIKIIDSGEAVAKQTNNILTSLNLLNTNSEMITNDFYINTNSAVLKTFLPNIKSIYELDF</sequence>
<feature type="active site" description="Proton donor/acceptor" evidence="7">
    <location>
        <position position="74"/>
    </location>
</feature>
<gene>
    <name evidence="7 8" type="primary">murI</name>
    <name evidence="8" type="ORF">EG240_10420</name>
</gene>
<dbReference type="InterPro" id="IPR018187">
    <property type="entry name" value="Asp/Glu_racemase_AS_1"/>
</dbReference>
<keyword evidence="9" id="KW-1185">Reference proteome</keyword>
<evidence type="ECO:0000256" key="1">
    <source>
        <dbReference type="ARBA" id="ARBA00001602"/>
    </source>
</evidence>
<dbReference type="RefSeq" id="WP_125019342.1">
    <property type="nucleotide sequence ID" value="NZ_RQVQ01000021.1"/>
</dbReference>
<reference evidence="8 9" key="1">
    <citation type="submission" date="2018-11" db="EMBL/GenBank/DDBJ databases">
        <title>Flavobacterium sp. nov., YIM 102701-2 draft genome.</title>
        <authorList>
            <person name="Li G."/>
            <person name="Jiang Y."/>
        </authorList>
    </citation>
    <scope>NUCLEOTIDE SEQUENCE [LARGE SCALE GENOMIC DNA]</scope>
    <source>
        <strain evidence="8 9">YIM 102701-2</strain>
    </source>
</reference>
<dbReference type="GO" id="GO:0009252">
    <property type="term" value="P:peptidoglycan biosynthetic process"/>
    <property type="evidence" value="ECO:0007669"/>
    <property type="project" value="UniProtKB-UniRule"/>
</dbReference>
<dbReference type="PANTHER" id="PTHR21198">
    <property type="entry name" value="GLUTAMATE RACEMASE"/>
    <property type="match status" value="1"/>
</dbReference>
<feature type="binding site" evidence="7">
    <location>
        <begin position="75"/>
        <end position="76"/>
    </location>
    <ligand>
        <name>substrate</name>
    </ligand>
</feature>
<evidence type="ECO:0000256" key="4">
    <source>
        <dbReference type="ARBA" id="ARBA00022984"/>
    </source>
</evidence>